<feature type="transmembrane region" description="Helical" evidence="1">
    <location>
        <begin position="12"/>
        <end position="30"/>
    </location>
</feature>
<keyword evidence="1" id="KW-1133">Transmembrane helix</keyword>
<evidence type="ECO:0000313" key="3">
    <source>
        <dbReference type="Proteomes" id="UP000176944"/>
    </source>
</evidence>
<reference evidence="3" key="1">
    <citation type="submission" date="2016-10" db="EMBL/GenBank/DDBJ databases">
        <title>Comparative genomics uncovers the prolific and rare metabolic potential of the cyanobacterial genus Moorea.</title>
        <authorList>
            <person name="Leao T."/>
            <person name="Castelao G."/>
            <person name="Korobeynikov A."/>
            <person name="Monroe E.A."/>
            <person name="Podell S."/>
            <person name="Glukhov E."/>
            <person name="Allen E."/>
            <person name="Gerwick W.H."/>
            <person name="Gerwick L."/>
        </authorList>
    </citation>
    <scope>NUCLEOTIDE SEQUENCE [LARGE SCALE GENOMIC DNA]</scope>
    <source>
        <strain evidence="3">JHB</strain>
    </source>
</reference>
<gene>
    <name evidence="2" type="ORF">BJP36_22800</name>
</gene>
<proteinExistence type="predicted"/>
<dbReference type="Proteomes" id="UP000176944">
    <property type="component" value="Chromosome"/>
</dbReference>
<evidence type="ECO:0000313" key="2">
    <source>
        <dbReference type="EMBL" id="AOY82312.1"/>
    </source>
</evidence>
<accession>A0A1D9G3U1</accession>
<evidence type="ECO:0000256" key="1">
    <source>
        <dbReference type="SAM" id="Phobius"/>
    </source>
</evidence>
<keyword evidence="1" id="KW-0812">Transmembrane</keyword>
<name>A0A1D9G3U1_MOOP1</name>
<dbReference type="AlphaFoldDB" id="A0A1D9G3U1"/>
<sequence length="64" mass="7277">MSDPIINLTNPKILLIIFSYFLGFFIDDVLTKIRSSMSNQDALLYMDLDLIIAEKNPITVDNTP</sequence>
<organism evidence="2 3">
    <name type="scientific">Moorena producens (strain JHB)</name>
    <dbReference type="NCBI Taxonomy" id="1454205"/>
    <lineage>
        <taxon>Bacteria</taxon>
        <taxon>Bacillati</taxon>
        <taxon>Cyanobacteriota</taxon>
        <taxon>Cyanophyceae</taxon>
        <taxon>Coleofasciculales</taxon>
        <taxon>Coleofasciculaceae</taxon>
        <taxon>Moorena</taxon>
    </lineage>
</organism>
<protein>
    <submittedName>
        <fullName evidence="2">Uncharacterized protein</fullName>
    </submittedName>
</protein>
<dbReference type="EMBL" id="CP017708">
    <property type="protein sequence ID" value="AOY82312.1"/>
    <property type="molecule type" value="Genomic_DNA"/>
</dbReference>
<keyword evidence="1" id="KW-0472">Membrane</keyword>